<feature type="compositionally biased region" description="Gly residues" evidence="1">
    <location>
        <begin position="119"/>
        <end position="131"/>
    </location>
</feature>
<sequence>MTRLVIGRPAVGGMGANQKAKEAFSGAEFPLTVNVANKMTITLSLPEAGIKLRPLASGVATFRDYDRLQRAVSSLEQIARLNNAAQLVILEAAEPSAEEAKAAAEPAPEGDAGETGDTSGSGDGDSAGGDGTEQTPEGGVEVAVTIVQDDEQAFVVELDGVRFEPLRNQVREDGTLTAGGLKAFEEAKAAAGADD</sequence>
<evidence type="ECO:0000313" key="2">
    <source>
        <dbReference type="EMBL" id="PAU79222.1"/>
    </source>
</evidence>
<name>A0A2A2F3N6_9GAMM</name>
<organism evidence="2 3">
    <name type="scientific">Halomonas salipaludis</name>
    <dbReference type="NCBI Taxonomy" id="2032625"/>
    <lineage>
        <taxon>Bacteria</taxon>
        <taxon>Pseudomonadati</taxon>
        <taxon>Pseudomonadota</taxon>
        <taxon>Gammaproteobacteria</taxon>
        <taxon>Oceanospirillales</taxon>
        <taxon>Halomonadaceae</taxon>
        <taxon>Halomonas</taxon>
    </lineage>
</organism>
<proteinExistence type="predicted"/>
<feature type="region of interest" description="Disordered" evidence="1">
    <location>
        <begin position="98"/>
        <end position="142"/>
    </location>
</feature>
<dbReference type="Proteomes" id="UP000217771">
    <property type="component" value="Unassembled WGS sequence"/>
</dbReference>
<comment type="caution">
    <text evidence="2">The sequence shown here is derived from an EMBL/GenBank/DDBJ whole genome shotgun (WGS) entry which is preliminary data.</text>
</comment>
<evidence type="ECO:0000256" key="1">
    <source>
        <dbReference type="SAM" id="MobiDB-lite"/>
    </source>
</evidence>
<keyword evidence="3" id="KW-1185">Reference proteome</keyword>
<dbReference type="RefSeq" id="WP_095619235.1">
    <property type="nucleotide sequence ID" value="NZ_NSKB01000001.1"/>
</dbReference>
<protein>
    <submittedName>
        <fullName evidence="2">Uncharacterized protein</fullName>
    </submittedName>
</protein>
<dbReference type="EMBL" id="NSKB01000001">
    <property type="protein sequence ID" value="PAU79222.1"/>
    <property type="molecule type" value="Genomic_DNA"/>
</dbReference>
<feature type="compositionally biased region" description="Low complexity" evidence="1">
    <location>
        <begin position="103"/>
        <end position="118"/>
    </location>
</feature>
<gene>
    <name evidence="2" type="ORF">CK498_02305</name>
</gene>
<evidence type="ECO:0000313" key="3">
    <source>
        <dbReference type="Proteomes" id="UP000217771"/>
    </source>
</evidence>
<reference evidence="2 3" key="1">
    <citation type="submission" date="2017-08" db="EMBL/GenBank/DDBJ databases">
        <title>Halomonas alkalisoli sp. nov., isolated from saline alkaline soil.</title>
        <authorList>
            <person name="Wang D."/>
            <person name="Zhang G."/>
        </authorList>
    </citation>
    <scope>NUCLEOTIDE SEQUENCE [LARGE SCALE GENOMIC DNA]</scope>
    <source>
        <strain evidence="2 3">WRN001</strain>
    </source>
</reference>
<accession>A0A2A2F3N6</accession>
<dbReference type="AlphaFoldDB" id="A0A2A2F3N6"/>